<name>A0ABX7K3B8_9PSED</name>
<evidence type="ECO:0000313" key="2">
    <source>
        <dbReference type="Proteomes" id="UP000663249"/>
    </source>
</evidence>
<keyword evidence="2" id="KW-1185">Reference proteome</keyword>
<dbReference type="EMBL" id="CP070506">
    <property type="protein sequence ID" value="QSB41844.1"/>
    <property type="molecule type" value="Genomic_DNA"/>
</dbReference>
<organism evidence="1 2">
    <name type="scientific">Pseudomonas hygromyciniae</name>
    <dbReference type="NCBI Taxonomy" id="2812000"/>
    <lineage>
        <taxon>Bacteria</taxon>
        <taxon>Pseudomonadati</taxon>
        <taxon>Pseudomonadota</taxon>
        <taxon>Gammaproteobacteria</taxon>
        <taxon>Pseudomonadales</taxon>
        <taxon>Pseudomonadaceae</taxon>
        <taxon>Pseudomonas</taxon>
    </lineage>
</organism>
<dbReference type="Proteomes" id="UP000663249">
    <property type="component" value="Chromosome"/>
</dbReference>
<accession>A0ABX7K3B8</accession>
<evidence type="ECO:0008006" key="3">
    <source>
        <dbReference type="Google" id="ProtNLM"/>
    </source>
</evidence>
<proteinExistence type="predicted"/>
<gene>
    <name evidence="1" type="ORF">JTY93_11120</name>
</gene>
<reference evidence="1 2" key="1">
    <citation type="submission" date="2021-02" db="EMBL/GenBank/DDBJ databases">
        <title>Genomic and phenotypic characterization of Pseudomonas hygromyciniae, a novel bacterial species discovered from a commercially purchased antibiotic vial.</title>
        <authorList>
            <person name="Turner T.L."/>
            <person name="Mitra S.D."/>
            <person name="Kochan T.J."/>
            <person name="Pincus N.B."/>
            <person name="Lebrun-Corbin M."/>
            <person name="Cheung B."/>
            <person name="Gatesy S.W."/>
            <person name="Afzal T."/>
            <person name="Ozer E.A."/>
            <person name="Hauser A.R."/>
        </authorList>
    </citation>
    <scope>NUCLEOTIDE SEQUENCE [LARGE SCALE GENOMIC DNA]</scope>
    <source>
        <strain evidence="1 2">SDM007</strain>
    </source>
</reference>
<protein>
    <recommendedName>
        <fullName evidence="3">Phage tail protein</fullName>
    </recommendedName>
</protein>
<evidence type="ECO:0000313" key="1">
    <source>
        <dbReference type="EMBL" id="QSB41844.1"/>
    </source>
</evidence>
<sequence length="145" mass="14749">MDFPKSVPSVGLVDGKFIDEDALSGTPGSLIPSAWGNAVTLEILNVLQAAGLVPDEDDNAQLLAAISSLVEGVALEFASQAEAVGGVNEVKVMSPLRVAQAITAALTAATESAYGLVRIATQAQTNTGAADDVVITPKETGRVCL</sequence>